<evidence type="ECO:0000313" key="2">
    <source>
        <dbReference type="EMBL" id="CAL1581352.1"/>
    </source>
</evidence>
<feature type="compositionally biased region" description="Polar residues" evidence="1">
    <location>
        <begin position="46"/>
        <end position="60"/>
    </location>
</feature>
<proteinExistence type="predicted"/>
<evidence type="ECO:0000256" key="1">
    <source>
        <dbReference type="SAM" id="MobiDB-lite"/>
    </source>
</evidence>
<reference evidence="2 3" key="1">
    <citation type="submission" date="2024-04" db="EMBL/GenBank/DDBJ databases">
        <authorList>
            <person name="Waldvogel A.-M."/>
            <person name="Schoenle A."/>
        </authorList>
    </citation>
    <scope>NUCLEOTIDE SEQUENCE [LARGE SCALE GENOMIC DNA]</scope>
</reference>
<dbReference type="AlphaFoldDB" id="A0AAV2K0T7"/>
<keyword evidence="3" id="KW-1185">Reference proteome</keyword>
<evidence type="ECO:0000313" key="3">
    <source>
        <dbReference type="Proteomes" id="UP001497482"/>
    </source>
</evidence>
<organism evidence="2 3">
    <name type="scientific">Knipowitschia caucasica</name>
    <name type="common">Caucasian dwarf goby</name>
    <name type="synonym">Pomatoschistus caucasicus</name>
    <dbReference type="NCBI Taxonomy" id="637954"/>
    <lineage>
        <taxon>Eukaryota</taxon>
        <taxon>Metazoa</taxon>
        <taxon>Chordata</taxon>
        <taxon>Craniata</taxon>
        <taxon>Vertebrata</taxon>
        <taxon>Euteleostomi</taxon>
        <taxon>Actinopterygii</taxon>
        <taxon>Neopterygii</taxon>
        <taxon>Teleostei</taxon>
        <taxon>Neoteleostei</taxon>
        <taxon>Acanthomorphata</taxon>
        <taxon>Gobiaria</taxon>
        <taxon>Gobiiformes</taxon>
        <taxon>Gobioidei</taxon>
        <taxon>Gobiidae</taxon>
        <taxon>Gobiinae</taxon>
        <taxon>Knipowitschia</taxon>
    </lineage>
</organism>
<protein>
    <submittedName>
        <fullName evidence="2">Uncharacterized protein</fullName>
    </submittedName>
</protein>
<dbReference type="Proteomes" id="UP001497482">
    <property type="component" value="Chromosome 15"/>
</dbReference>
<accession>A0AAV2K0T7</accession>
<sequence length="111" mass="12221">MKELQCNGRLPSNRPSGWPVDRPALTRPRRSKDKSSETRPKPGQTPAKTSGQTPSQTPSKGQPHPIPALFTPICPEQITLTIRPGRTIPHHPPKTSLPHHPPQNESLTIPN</sequence>
<dbReference type="EMBL" id="OZ035837">
    <property type="protein sequence ID" value="CAL1581352.1"/>
    <property type="molecule type" value="Genomic_DNA"/>
</dbReference>
<gene>
    <name evidence="2" type="ORF">KC01_LOCUS12115</name>
</gene>
<feature type="region of interest" description="Disordered" evidence="1">
    <location>
        <begin position="1"/>
        <end position="111"/>
    </location>
</feature>
<name>A0AAV2K0T7_KNICA</name>